<dbReference type="EMBL" id="PKMI01000039">
    <property type="protein sequence ID" value="RBA12723.1"/>
    <property type="molecule type" value="Genomic_DNA"/>
</dbReference>
<evidence type="ECO:0000313" key="2">
    <source>
        <dbReference type="EMBL" id="RBA12723.1"/>
    </source>
</evidence>
<dbReference type="AlphaFoldDB" id="A0A365MW04"/>
<evidence type="ECO:0000313" key="3">
    <source>
        <dbReference type="Proteomes" id="UP000251714"/>
    </source>
</evidence>
<keyword evidence="1" id="KW-1133">Transmembrane helix</keyword>
<feature type="transmembrane region" description="Helical" evidence="1">
    <location>
        <begin position="331"/>
        <end position="364"/>
    </location>
</feature>
<sequence length="372" mass="42565">MQPPTPFERQQLVQTLFGEDQVPYAQSSKFDAYFKYYCSVVCPGSVGNAVLELNTPVLKSHSDVLKFIQTLMQNPKISFDNFVSETVASELSDFTLTERRYIARVATQVSLGINCTNTGYRTDIHVDKSPDWQGDTPFLTFIKSTFHKGASTLPEQQQDLTEVILNKKSLKAWKLYQRYGIEIKATDNLVEHLHLDISRKTLKVFHQVSFLRAHLEKTRHEPLDLSFEESLKRGTLPPSLLLETLVTFHDILFPVMSVRDTKSLDTLKRMIKKNGFDPEGRWIEFVRNTPSDMSFTYWGHRLTKLHDLVKRPPPANAIVAWFERHTSERNALTVAIIGVFLSVLFGFLSFLVGLLQLILAWVIYNHPTTAST</sequence>
<gene>
    <name evidence="2" type="ORF">FPRO05_04173</name>
</gene>
<organism evidence="2 3">
    <name type="scientific">Gibberella intermedia</name>
    <name type="common">Bulb rot disease fungus</name>
    <name type="synonym">Fusarium proliferatum</name>
    <dbReference type="NCBI Taxonomy" id="948311"/>
    <lineage>
        <taxon>Eukaryota</taxon>
        <taxon>Fungi</taxon>
        <taxon>Dikarya</taxon>
        <taxon>Ascomycota</taxon>
        <taxon>Pezizomycotina</taxon>
        <taxon>Sordariomycetes</taxon>
        <taxon>Hypocreomycetidae</taxon>
        <taxon>Hypocreales</taxon>
        <taxon>Nectriaceae</taxon>
        <taxon>Fusarium</taxon>
        <taxon>Fusarium fujikuroi species complex</taxon>
    </lineage>
</organism>
<keyword evidence="1" id="KW-0472">Membrane</keyword>
<proteinExistence type="predicted"/>
<reference evidence="2 3" key="1">
    <citation type="submission" date="2017-12" db="EMBL/GenBank/DDBJ databases">
        <title>Genome sequence of the mycotoxigenic crop pathogen Fusarium proliferatum, strain ITEM 2341 from Date Palm.</title>
        <authorList>
            <person name="Almiman B.F."/>
            <person name="Shittu T.A."/>
            <person name="Muthumeenakshi S."/>
            <person name="Baroncelli R."/>
            <person name="Sreenivasaprasada S."/>
        </authorList>
    </citation>
    <scope>NUCLEOTIDE SEQUENCE [LARGE SCALE GENOMIC DNA]</scope>
    <source>
        <strain evidence="2 3">ITEM 2341</strain>
    </source>
</reference>
<keyword evidence="1" id="KW-0812">Transmembrane</keyword>
<comment type="caution">
    <text evidence="2">The sequence shown here is derived from an EMBL/GenBank/DDBJ whole genome shotgun (WGS) entry which is preliminary data.</text>
</comment>
<accession>A0A365MW04</accession>
<name>A0A365MW04_GIBIN</name>
<evidence type="ECO:0000256" key="1">
    <source>
        <dbReference type="SAM" id="Phobius"/>
    </source>
</evidence>
<protein>
    <submittedName>
        <fullName evidence="2">Uncharacterized protein</fullName>
    </submittedName>
</protein>
<dbReference type="Proteomes" id="UP000251714">
    <property type="component" value="Unassembled WGS sequence"/>
</dbReference>